<reference evidence="1 2" key="1">
    <citation type="journal article" date="2021" name="ISME J.">
        <title>Genomic evolution of the class Acidithiobacillia: deep-branching Proteobacteria living in extreme acidic conditions.</title>
        <authorList>
            <person name="Moya-Beltran A."/>
            <person name="Beard S."/>
            <person name="Rojas-Villalobos C."/>
            <person name="Issotta F."/>
            <person name="Gallardo Y."/>
            <person name="Ulloa R."/>
            <person name="Giaveno A."/>
            <person name="Degli Esposti M."/>
            <person name="Johnson D.B."/>
            <person name="Quatrini R."/>
        </authorList>
    </citation>
    <scope>NUCLEOTIDE SEQUENCE [LARGE SCALE GENOMIC DNA]</scope>
    <source>
        <strain evidence="1 2">GG1-14</strain>
    </source>
</reference>
<name>A0ACD5HCB9_9PROT</name>
<protein>
    <submittedName>
        <fullName evidence="1">TIGR02186 family protein</fullName>
    </submittedName>
</protein>
<organism evidence="1 2">
    <name type="scientific">Acidithiobacillus montserratensis</name>
    <dbReference type="NCBI Taxonomy" id="2729135"/>
    <lineage>
        <taxon>Bacteria</taxon>
        <taxon>Pseudomonadati</taxon>
        <taxon>Pseudomonadota</taxon>
        <taxon>Acidithiobacillia</taxon>
        <taxon>Acidithiobacillales</taxon>
        <taxon>Acidithiobacillaceae</taxon>
        <taxon>Acidithiobacillus</taxon>
    </lineage>
</organism>
<gene>
    <name evidence="1" type="ORF">HHS34_009025</name>
</gene>
<dbReference type="Proteomes" id="UP001195965">
    <property type="component" value="Chromosome"/>
</dbReference>
<accession>A0ACD5HCB9</accession>
<keyword evidence="2" id="KW-1185">Reference proteome</keyword>
<sequence>MLYLRLLMLVFIPGFAMLAHAATPLVVATSTRQVRVTSDFVGENVLVYGAISGPGQVIVVLRSPDSTEAMQKKSRSGPIWLNGAKVTVTDTPGLWQRLSSAPVRQLLPEATLQQQGLTRSALLLQARFAPKPQHLNTWEHAFLDQKTRQRQYLVDPAGVVIHQGLFTASIQLPAALPLGHYQLTTYLVRQQKIVAEDKQQLDVKQVGFQAWIARFAIRNSWLYGVVLTLVLATLGFGLGIIMRRRSA</sequence>
<evidence type="ECO:0000313" key="2">
    <source>
        <dbReference type="Proteomes" id="UP001195965"/>
    </source>
</evidence>
<dbReference type="EMBL" id="CP127526">
    <property type="protein sequence ID" value="XRI72587.1"/>
    <property type="molecule type" value="Genomic_DNA"/>
</dbReference>
<evidence type="ECO:0000313" key="1">
    <source>
        <dbReference type="EMBL" id="XRI72587.1"/>
    </source>
</evidence>
<proteinExistence type="predicted"/>